<organism evidence="2 3">
    <name type="scientific">Pestalotiopsis fici (strain W106-1 / CGMCC3.15140)</name>
    <dbReference type="NCBI Taxonomy" id="1229662"/>
    <lineage>
        <taxon>Eukaryota</taxon>
        <taxon>Fungi</taxon>
        <taxon>Dikarya</taxon>
        <taxon>Ascomycota</taxon>
        <taxon>Pezizomycotina</taxon>
        <taxon>Sordariomycetes</taxon>
        <taxon>Xylariomycetidae</taxon>
        <taxon>Amphisphaeriales</taxon>
        <taxon>Sporocadaceae</taxon>
        <taxon>Pestalotiopsis</taxon>
    </lineage>
</organism>
<keyword evidence="1" id="KW-0472">Membrane</keyword>
<dbReference type="RefSeq" id="XP_007836812.1">
    <property type="nucleotide sequence ID" value="XM_007838621.1"/>
</dbReference>
<evidence type="ECO:0000313" key="2">
    <source>
        <dbReference type="EMBL" id="ETS77978.1"/>
    </source>
</evidence>
<dbReference type="GeneID" id="19275053"/>
<proteinExistence type="predicted"/>
<protein>
    <submittedName>
        <fullName evidence="2">Uncharacterized protein</fullName>
    </submittedName>
</protein>
<reference evidence="3" key="1">
    <citation type="journal article" date="2015" name="BMC Genomics">
        <title>Genomic and transcriptomic analysis of the endophytic fungus Pestalotiopsis fici reveals its lifestyle and high potential for synthesis of natural products.</title>
        <authorList>
            <person name="Wang X."/>
            <person name="Zhang X."/>
            <person name="Liu L."/>
            <person name="Xiang M."/>
            <person name="Wang W."/>
            <person name="Sun X."/>
            <person name="Che Y."/>
            <person name="Guo L."/>
            <person name="Liu G."/>
            <person name="Guo L."/>
            <person name="Wang C."/>
            <person name="Yin W.B."/>
            <person name="Stadler M."/>
            <person name="Zhang X."/>
            <person name="Liu X."/>
        </authorList>
    </citation>
    <scope>NUCLEOTIDE SEQUENCE [LARGE SCALE GENOMIC DNA]</scope>
    <source>
        <strain evidence="3">W106-1 / CGMCC3.15140</strain>
    </source>
</reference>
<evidence type="ECO:0000256" key="1">
    <source>
        <dbReference type="SAM" id="Phobius"/>
    </source>
</evidence>
<dbReference type="EMBL" id="KI912115">
    <property type="protein sequence ID" value="ETS77978.1"/>
    <property type="molecule type" value="Genomic_DNA"/>
</dbReference>
<feature type="transmembrane region" description="Helical" evidence="1">
    <location>
        <begin position="12"/>
        <end position="35"/>
    </location>
</feature>
<keyword evidence="1" id="KW-0812">Transmembrane</keyword>
<feature type="transmembrane region" description="Helical" evidence="1">
    <location>
        <begin position="113"/>
        <end position="134"/>
    </location>
</feature>
<sequence length="211" mass="23669">MARQSLLGKTSRVIVVIFVLMVLAIDVSINSYAYWLMKNIIQPSLPIVDSTDASRQYRRSSRILLFFLANALLAGCALLWIIYLLLCKLLKVNTSHMTRQDEDSGSRQCCKNMGLATAVALHITLAAFSLHYILGWEQDTSTRDTGERDLRGTYRCLAAIIEFDLVVSGIQLIVLGLLLVFMLCGQLIKHRVRGAAHSRTRAHNGDQEFEL</sequence>
<dbReference type="HOGENOM" id="CLU_1305240_0_0_1"/>
<accession>W3WVS9</accession>
<keyword evidence="3" id="KW-1185">Reference proteome</keyword>
<dbReference type="OrthoDB" id="10475455at2759"/>
<dbReference type="AlphaFoldDB" id="W3WVS9"/>
<feature type="transmembrane region" description="Helical" evidence="1">
    <location>
        <begin position="165"/>
        <end position="184"/>
    </location>
</feature>
<feature type="transmembrane region" description="Helical" evidence="1">
    <location>
        <begin position="63"/>
        <end position="86"/>
    </location>
</feature>
<keyword evidence="1" id="KW-1133">Transmembrane helix</keyword>
<name>W3WVS9_PESFW</name>
<gene>
    <name evidence="2" type="ORF">PFICI_10040</name>
</gene>
<dbReference type="Proteomes" id="UP000030651">
    <property type="component" value="Unassembled WGS sequence"/>
</dbReference>
<evidence type="ECO:0000313" key="3">
    <source>
        <dbReference type="Proteomes" id="UP000030651"/>
    </source>
</evidence>
<dbReference type="KEGG" id="pfy:PFICI_10040"/>
<dbReference type="InParanoid" id="W3WVS9"/>